<name>A0A2V3DN97_9MICC</name>
<evidence type="ECO:0000313" key="2">
    <source>
        <dbReference type="Proteomes" id="UP000246303"/>
    </source>
</evidence>
<proteinExistence type="predicted"/>
<dbReference type="InterPro" id="IPR051082">
    <property type="entry name" value="Pentapeptide-BTB/POZ_domain"/>
</dbReference>
<dbReference type="AlphaFoldDB" id="A0A2V3DN97"/>
<gene>
    <name evidence="1" type="ORF">CVS29_17750</name>
</gene>
<dbReference type="InterPro" id="IPR001646">
    <property type="entry name" value="5peptide_repeat"/>
</dbReference>
<protein>
    <recommendedName>
        <fullName evidence="3">Pentapeptide repeat-containing protein</fullName>
    </recommendedName>
</protein>
<dbReference type="Proteomes" id="UP000246303">
    <property type="component" value="Unassembled WGS sequence"/>
</dbReference>
<comment type="caution">
    <text evidence="1">The sequence shown here is derived from an EMBL/GenBank/DDBJ whole genome shotgun (WGS) entry which is preliminary data.</text>
</comment>
<dbReference type="PANTHER" id="PTHR14136:SF17">
    <property type="entry name" value="BTB_POZ DOMAIN-CONTAINING PROTEIN KCTD9"/>
    <property type="match status" value="1"/>
</dbReference>
<dbReference type="PANTHER" id="PTHR14136">
    <property type="entry name" value="BTB_POZ DOMAIN-CONTAINING PROTEIN KCTD9"/>
    <property type="match status" value="1"/>
</dbReference>
<organism evidence="1 2">
    <name type="scientific">Arthrobacter psychrochitiniphilus</name>
    <dbReference type="NCBI Taxonomy" id="291045"/>
    <lineage>
        <taxon>Bacteria</taxon>
        <taxon>Bacillati</taxon>
        <taxon>Actinomycetota</taxon>
        <taxon>Actinomycetes</taxon>
        <taxon>Micrococcales</taxon>
        <taxon>Micrococcaceae</taxon>
        <taxon>Arthrobacter</taxon>
    </lineage>
</organism>
<dbReference type="Gene3D" id="2.160.20.80">
    <property type="entry name" value="E3 ubiquitin-protein ligase SopA"/>
    <property type="match status" value="1"/>
</dbReference>
<keyword evidence="2" id="KW-1185">Reference proteome</keyword>
<accession>A0A2V3DN97</accession>
<evidence type="ECO:0000313" key="1">
    <source>
        <dbReference type="EMBL" id="PXA63959.1"/>
    </source>
</evidence>
<dbReference type="RefSeq" id="WP_110107933.1">
    <property type="nucleotide sequence ID" value="NZ_JACBZZ010000001.1"/>
</dbReference>
<dbReference type="Pfam" id="PF00805">
    <property type="entry name" value="Pentapeptide"/>
    <property type="match status" value="2"/>
</dbReference>
<dbReference type="EMBL" id="QHLZ01000019">
    <property type="protein sequence ID" value="PXA63959.1"/>
    <property type="molecule type" value="Genomic_DNA"/>
</dbReference>
<reference evidence="1 2" key="1">
    <citation type="submission" date="2018-05" db="EMBL/GenBank/DDBJ databases">
        <title>Genetic diversity of glacier-inhabiting Cryobacterium bacteria in China and description of Cryobacterium mengkeensis sp. nov. and Arthrobacter glacialis sp. nov.</title>
        <authorList>
            <person name="Liu Q."/>
            <person name="Xin Y.-H."/>
        </authorList>
    </citation>
    <scope>NUCLEOTIDE SEQUENCE [LARGE SCALE GENOMIC DNA]</scope>
    <source>
        <strain evidence="1 2">GP3</strain>
    </source>
</reference>
<sequence length="292" mass="31543">MKSIAKVRILFSLIGKTLHKYMDILVIGVVGLLVFIGLASLIEWLASSFIDGDEINRAKAVSVARTSLIQLLGGVALAGGLFFTGRTYLLARATNITDLFSKAMDQIGDRKNTSVRCGGLHTLGMLAHENSRYWPAVEEILCTYSKEYSSGDDDEVQPDVQIALNILGGRKGRENESWSALDLRNIHAPKAQLVGINFSHARLSGANFECADFTDASLIGTELDGAFLKGIILTGSRARAADFRRSNLSGADFLSADLSNVELAECTMEGVKNLTEEQLQKVNSRPSSLSAG</sequence>
<dbReference type="OrthoDB" id="154708at2"/>
<evidence type="ECO:0008006" key="3">
    <source>
        <dbReference type="Google" id="ProtNLM"/>
    </source>
</evidence>
<dbReference type="SUPFAM" id="SSF141571">
    <property type="entry name" value="Pentapeptide repeat-like"/>
    <property type="match status" value="1"/>
</dbReference>